<evidence type="ECO:0000313" key="2">
    <source>
        <dbReference type="EMBL" id="KAF0892437.1"/>
    </source>
</evidence>
<dbReference type="Proteomes" id="UP000479710">
    <property type="component" value="Unassembled WGS sequence"/>
</dbReference>
<comment type="caution">
    <text evidence="2">The sequence shown here is derived from an EMBL/GenBank/DDBJ whole genome shotgun (WGS) entry which is preliminary data.</text>
</comment>
<keyword evidence="1" id="KW-0472">Membrane</keyword>
<keyword evidence="1" id="KW-1133">Transmembrane helix</keyword>
<feature type="transmembrane region" description="Helical" evidence="1">
    <location>
        <begin position="42"/>
        <end position="64"/>
    </location>
</feature>
<name>A0A6G1BXL3_9ORYZ</name>
<sequence>MANGAGARLTIKGSSNIQWGVLASPPRAGTLLQAPPDVDDTAFLYSPPCMGVVLLCSLVGLPLYSSCIWLEHID</sequence>
<evidence type="ECO:0000313" key="3">
    <source>
        <dbReference type="Proteomes" id="UP000479710"/>
    </source>
</evidence>
<gene>
    <name evidence="2" type="ORF">E2562_016724</name>
</gene>
<keyword evidence="1" id="KW-0812">Transmembrane</keyword>
<organism evidence="2 3">
    <name type="scientific">Oryza meyeriana var. granulata</name>
    <dbReference type="NCBI Taxonomy" id="110450"/>
    <lineage>
        <taxon>Eukaryota</taxon>
        <taxon>Viridiplantae</taxon>
        <taxon>Streptophyta</taxon>
        <taxon>Embryophyta</taxon>
        <taxon>Tracheophyta</taxon>
        <taxon>Spermatophyta</taxon>
        <taxon>Magnoliopsida</taxon>
        <taxon>Liliopsida</taxon>
        <taxon>Poales</taxon>
        <taxon>Poaceae</taxon>
        <taxon>BOP clade</taxon>
        <taxon>Oryzoideae</taxon>
        <taxon>Oryzeae</taxon>
        <taxon>Oryzinae</taxon>
        <taxon>Oryza</taxon>
        <taxon>Oryza meyeriana</taxon>
    </lineage>
</organism>
<protein>
    <submittedName>
        <fullName evidence="2">Uncharacterized protein</fullName>
    </submittedName>
</protein>
<reference evidence="2 3" key="1">
    <citation type="submission" date="2019-11" db="EMBL/GenBank/DDBJ databases">
        <title>Whole genome sequence of Oryza granulata.</title>
        <authorList>
            <person name="Li W."/>
        </authorList>
    </citation>
    <scope>NUCLEOTIDE SEQUENCE [LARGE SCALE GENOMIC DNA]</scope>
    <source>
        <strain evidence="3">cv. Menghai</strain>
        <tissue evidence="2">Leaf</tissue>
    </source>
</reference>
<accession>A0A6G1BXL3</accession>
<dbReference type="EMBL" id="SPHZ02000011">
    <property type="protein sequence ID" value="KAF0892437.1"/>
    <property type="molecule type" value="Genomic_DNA"/>
</dbReference>
<keyword evidence="3" id="KW-1185">Reference proteome</keyword>
<proteinExistence type="predicted"/>
<dbReference type="AlphaFoldDB" id="A0A6G1BXL3"/>
<evidence type="ECO:0000256" key="1">
    <source>
        <dbReference type="SAM" id="Phobius"/>
    </source>
</evidence>